<evidence type="ECO:0000313" key="8">
    <source>
        <dbReference type="Proteomes" id="UP000269410"/>
    </source>
</evidence>
<dbReference type="Pfam" id="PF01227">
    <property type="entry name" value="GTP_cyclohydroI"/>
    <property type="match status" value="1"/>
</dbReference>
<dbReference type="InterPro" id="IPR043133">
    <property type="entry name" value="GTP-CH-I_C/QueF"/>
</dbReference>
<evidence type="ECO:0000256" key="1">
    <source>
        <dbReference type="ARBA" id="ARBA00001052"/>
    </source>
</evidence>
<dbReference type="PROSITE" id="PS00860">
    <property type="entry name" value="GTP_CYCLOHYDROL_1_2"/>
    <property type="match status" value="1"/>
</dbReference>
<evidence type="ECO:0000256" key="2">
    <source>
        <dbReference type="ARBA" id="ARBA00005080"/>
    </source>
</evidence>
<dbReference type="NCBIfam" id="TIGR00063">
    <property type="entry name" value="folE"/>
    <property type="match status" value="1"/>
</dbReference>
<dbReference type="GO" id="GO:0005525">
    <property type="term" value="F:GTP binding"/>
    <property type="evidence" value="ECO:0007669"/>
    <property type="project" value="UniProtKB-KW"/>
</dbReference>
<keyword evidence="5" id="KW-0342">GTP-binding</keyword>
<gene>
    <name evidence="5 7" type="primary">folE</name>
    <name evidence="7" type="ORF">D6810_00640</name>
</gene>
<comment type="pathway">
    <text evidence="2 5">Cofactor biosynthesis; 7,8-dihydroneopterin triphosphate biosynthesis; 7,8-dihydroneopterin triphosphate from GTP: step 1/1.</text>
</comment>
<dbReference type="FunFam" id="3.30.1130.10:FF:000001">
    <property type="entry name" value="GTP cyclohydrolase 1"/>
    <property type="match status" value="1"/>
</dbReference>
<sequence length="212" mass="24712">MGVLHNTKCRPCKIKTQYMINNKSIRKEIITNFVSQLLSIFNEDISRDDLKETPQRVFRMYKELLSGYFQNPKDVFKTFKSNGYKDLISITNIRFYSLCEHHMIPFFGSVHIGYVPNGRVLGLSKFVRLIEILSHRLQTQENLTNQIADILEENLKPRGLAVIVEAEHLCISMRGVRKVNCITKTTILKGLLKKNSKLTDQFYREINNQKDK</sequence>
<evidence type="ECO:0000259" key="6">
    <source>
        <dbReference type="Pfam" id="PF01227"/>
    </source>
</evidence>
<dbReference type="AlphaFoldDB" id="A0A3M0Z1K3"/>
<comment type="catalytic activity">
    <reaction evidence="1 5">
        <text>GTP + H2O = 7,8-dihydroneopterin 3'-triphosphate + formate + H(+)</text>
        <dbReference type="Rhea" id="RHEA:17473"/>
        <dbReference type="ChEBI" id="CHEBI:15377"/>
        <dbReference type="ChEBI" id="CHEBI:15378"/>
        <dbReference type="ChEBI" id="CHEBI:15740"/>
        <dbReference type="ChEBI" id="CHEBI:37565"/>
        <dbReference type="ChEBI" id="CHEBI:58462"/>
        <dbReference type="EC" id="3.5.4.16"/>
    </reaction>
</comment>
<dbReference type="NCBIfam" id="NF006825">
    <property type="entry name" value="PRK09347.1-2"/>
    <property type="match status" value="1"/>
</dbReference>
<dbReference type="Gene3D" id="1.10.286.10">
    <property type="match status" value="1"/>
</dbReference>
<dbReference type="PANTHER" id="PTHR11109:SF7">
    <property type="entry name" value="GTP CYCLOHYDROLASE 1"/>
    <property type="match status" value="1"/>
</dbReference>
<evidence type="ECO:0000256" key="4">
    <source>
        <dbReference type="ARBA" id="ARBA00022801"/>
    </source>
</evidence>
<feature type="binding site" evidence="5">
    <location>
        <position position="99"/>
    </location>
    <ligand>
        <name>Zn(2+)</name>
        <dbReference type="ChEBI" id="CHEBI:29105"/>
    </ligand>
</feature>
<comment type="similarity">
    <text evidence="5">Belongs to the GTP cyclohydrolase I family.</text>
</comment>
<dbReference type="Gene3D" id="3.30.1130.10">
    <property type="match status" value="1"/>
</dbReference>
<dbReference type="GO" id="GO:0008270">
    <property type="term" value="F:zinc ion binding"/>
    <property type="evidence" value="ECO:0007669"/>
    <property type="project" value="UniProtKB-UniRule"/>
</dbReference>
<reference evidence="7 8" key="1">
    <citation type="submission" date="2018-10" db="EMBL/GenBank/DDBJ databases">
        <title>Thermophilic Lithotrophy and Phototrophy in an Intertidal, Iron-rich, Geothermal Spring.</title>
        <authorList>
            <person name="Ward L.M."/>
            <person name="Idei A."/>
            <person name="Nakagawa M."/>
            <person name="Ueno Y."/>
            <person name="Fischer W."/>
            <person name="Mcglynn S.E."/>
        </authorList>
    </citation>
    <scope>NUCLEOTIDE SEQUENCE [LARGE SCALE GENOMIC DNA]</scope>
    <source>
        <strain evidence="7">J137</strain>
    </source>
</reference>
<organism evidence="7 8">
    <name type="scientific">Candidatus Dojkabacteria bacterium</name>
    <dbReference type="NCBI Taxonomy" id="2099670"/>
    <lineage>
        <taxon>Bacteria</taxon>
        <taxon>Candidatus Dojkabacteria</taxon>
    </lineage>
</organism>
<dbReference type="NCBIfam" id="NF006826">
    <property type="entry name" value="PRK09347.1-3"/>
    <property type="match status" value="1"/>
</dbReference>
<dbReference type="SUPFAM" id="SSF55620">
    <property type="entry name" value="Tetrahydrobiopterin biosynthesis enzymes-like"/>
    <property type="match status" value="1"/>
</dbReference>
<keyword evidence="5" id="KW-0862">Zinc</keyword>
<dbReference type="InterPro" id="IPR020602">
    <property type="entry name" value="GTP_CycHdrlase_I_dom"/>
</dbReference>
<keyword evidence="4 5" id="KW-0378">Hydrolase</keyword>
<keyword evidence="3 5" id="KW-0554">One-carbon metabolism</keyword>
<dbReference type="InterPro" id="IPR043134">
    <property type="entry name" value="GTP-CH-I_N"/>
</dbReference>
<dbReference type="GO" id="GO:0006730">
    <property type="term" value="P:one-carbon metabolic process"/>
    <property type="evidence" value="ECO:0007669"/>
    <property type="project" value="UniProtKB-UniRule"/>
</dbReference>
<dbReference type="EC" id="3.5.4.16" evidence="5"/>
<feature type="binding site" evidence="5">
    <location>
        <position position="102"/>
    </location>
    <ligand>
        <name>Zn(2+)</name>
        <dbReference type="ChEBI" id="CHEBI:29105"/>
    </ligand>
</feature>
<dbReference type="PANTHER" id="PTHR11109">
    <property type="entry name" value="GTP CYCLOHYDROLASE I"/>
    <property type="match status" value="1"/>
</dbReference>
<evidence type="ECO:0000256" key="5">
    <source>
        <dbReference type="HAMAP-Rule" id="MF_00223"/>
    </source>
</evidence>
<dbReference type="InterPro" id="IPR001474">
    <property type="entry name" value="GTP_CycHdrlase_I"/>
</dbReference>
<evidence type="ECO:0000256" key="3">
    <source>
        <dbReference type="ARBA" id="ARBA00022563"/>
    </source>
</evidence>
<keyword evidence="5" id="KW-0479">Metal-binding</keyword>
<protein>
    <recommendedName>
        <fullName evidence="5">GTP cyclohydrolase 1</fullName>
        <ecNumber evidence="5">3.5.4.16</ecNumber>
    </recommendedName>
    <alternativeName>
        <fullName evidence="5">GTP cyclohydrolase I</fullName>
        <shortName evidence="5">GTP-CH-I</shortName>
    </alternativeName>
</protein>
<dbReference type="EMBL" id="RFKV01000022">
    <property type="protein sequence ID" value="RMD77547.1"/>
    <property type="molecule type" value="Genomic_DNA"/>
</dbReference>
<dbReference type="Proteomes" id="UP000269410">
    <property type="component" value="Unassembled WGS sequence"/>
</dbReference>
<dbReference type="GO" id="GO:0046654">
    <property type="term" value="P:tetrahydrofolate biosynthetic process"/>
    <property type="evidence" value="ECO:0007669"/>
    <property type="project" value="UniProtKB-UniRule"/>
</dbReference>
<dbReference type="GO" id="GO:0005737">
    <property type="term" value="C:cytoplasm"/>
    <property type="evidence" value="ECO:0007669"/>
    <property type="project" value="TreeGrafter"/>
</dbReference>
<comment type="subunit">
    <text evidence="5">Homopolymer.</text>
</comment>
<dbReference type="GO" id="GO:0003934">
    <property type="term" value="F:GTP cyclohydrolase I activity"/>
    <property type="evidence" value="ECO:0007669"/>
    <property type="project" value="UniProtKB-UniRule"/>
</dbReference>
<dbReference type="UniPathway" id="UPA00848">
    <property type="reaction ID" value="UER00151"/>
</dbReference>
<name>A0A3M0Z1K3_9BACT</name>
<dbReference type="HAMAP" id="MF_00223">
    <property type="entry name" value="FolE"/>
    <property type="match status" value="1"/>
</dbReference>
<keyword evidence="5" id="KW-0547">Nucleotide-binding</keyword>
<feature type="binding site" evidence="5">
    <location>
        <position position="170"/>
    </location>
    <ligand>
        <name>Zn(2+)</name>
        <dbReference type="ChEBI" id="CHEBI:29105"/>
    </ligand>
</feature>
<dbReference type="InterPro" id="IPR018234">
    <property type="entry name" value="GTP_CycHdrlase_I_CS"/>
</dbReference>
<evidence type="ECO:0000313" key="7">
    <source>
        <dbReference type="EMBL" id="RMD77547.1"/>
    </source>
</evidence>
<comment type="caution">
    <text evidence="7">The sequence shown here is derived from an EMBL/GenBank/DDBJ whole genome shotgun (WGS) entry which is preliminary data.</text>
</comment>
<dbReference type="GO" id="GO:0006729">
    <property type="term" value="P:tetrahydrobiopterin biosynthetic process"/>
    <property type="evidence" value="ECO:0007669"/>
    <property type="project" value="TreeGrafter"/>
</dbReference>
<proteinExistence type="inferred from homology"/>
<feature type="domain" description="GTP cyclohydrolase I" evidence="6">
    <location>
        <begin position="31"/>
        <end position="206"/>
    </location>
</feature>
<accession>A0A3M0Z1K3</accession>